<dbReference type="OrthoDB" id="165822at2"/>
<evidence type="ECO:0000313" key="5">
    <source>
        <dbReference type="Proteomes" id="UP000256520"/>
    </source>
</evidence>
<keyword evidence="5" id="KW-1185">Reference proteome</keyword>
<gene>
    <name evidence="4" type="ORF">CWR45_06220</name>
</gene>
<proteinExistence type="predicted"/>
<dbReference type="Pfam" id="PF04203">
    <property type="entry name" value="Sortase"/>
    <property type="match status" value="1"/>
</dbReference>
<protein>
    <submittedName>
        <fullName evidence="4">Class D sortase</fullName>
    </submittedName>
</protein>
<reference evidence="5" key="1">
    <citation type="submission" date="2017-11" db="EMBL/GenBank/DDBJ databases">
        <authorList>
            <person name="Zhu W."/>
        </authorList>
    </citation>
    <scope>NUCLEOTIDE SEQUENCE [LARGE SCALE GENOMIC DNA]</scope>
    <source>
        <strain evidence="5">CAU 1051</strain>
    </source>
</reference>
<dbReference type="Gene3D" id="2.40.260.10">
    <property type="entry name" value="Sortase"/>
    <property type="match status" value="1"/>
</dbReference>
<dbReference type="CDD" id="cd05828">
    <property type="entry name" value="Sortase_D_1"/>
    <property type="match status" value="1"/>
</dbReference>
<keyword evidence="1" id="KW-0378">Hydrolase</keyword>
<evidence type="ECO:0000313" key="4">
    <source>
        <dbReference type="EMBL" id="RDW19967.1"/>
    </source>
</evidence>
<dbReference type="Proteomes" id="UP000256520">
    <property type="component" value="Unassembled WGS sequence"/>
</dbReference>
<dbReference type="NCBIfam" id="TIGR01076">
    <property type="entry name" value="sortase_fam"/>
    <property type="match status" value="1"/>
</dbReference>
<sequence length="197" mass="22024">MVIVFGLWFSGTNAYTYLKGYMLFKIGQVNAEDYKVEPDLKATDETEQNDEHQEDPDPLYSKRPEKGENIGELIIPKLEAKLPIYHGTDEEELDIGVGHFAGSVLPGEKDNSVLSGHNDTVFRKLGEVEKGDLLVVQTSAGEFTYKVKQIRIVDKDDRTVIVPKPRATLTLSTCYPFDLIGTSPERYILVADLVSSK</sequence>
<feature type="active site" description="Acyl-thioester intermediate" evidence="2">
    <location>
        <position position="174"/>
    </location>
</feature>
<feature type="region of interest" description="Disordered" evidence="3">
    <location>
        <begin position="41"/>
        <end position="65"/>
    </location>
</feature>
<organism evidence="4 5">
    <name type="scientific">Oceanobacillus chungangensis</name>
    <dbReference type="NCBI Taxonomy" id="1229152"/>
    <lineage>
        <taxon>Bacteria</taxon>
        <taxon>Bacillati</taxon>
        <taxon>Bacillota</taxon>
        <taxon>Bacilli</taxon>
        <taxon>Bacillales</taxon>
        <taxon>Bacillaceae</taxon>
        <taxon>Oceanobacillus</taxon>
    </lineage>
</organism>
<dbReference type="SUPFAM" id="SSF63817">
    <property type="entry name" value="Sortase"/>
    <property type="match status" value="1"/>
</dbReference>
<dbReference type="InterPro" id="IPR041999">
    <property type="entry name" value="Sortase_D_1"/>
</dbReference>
<evidence type="ECO:0000256" key="3">
    <source>
        <dbReference type="SAM" id="MobiDB-lite"/>
    </source>
</evidence>
<evidence type="ECO:0000256" key="2">
    <source>
        <dbReference type="PIRSR" id="PIRSR605754-1"/>
    </source>
</evidence>
<dbReference type="InterPro" id="IPR023365">
    <property type="entry name" value="Sortase_dom-sf"/>
</dbReference>
<feature type="active site" description="Proton donor/acceptor" evidence="2">
    <location>
        <position position="117"/>
    </location>
</feature>
<accession>A0A3D8PWP6</accession>
<dbReference type="NCBIfam" id="NF033746">
    <property type="entry name" value="class_D_sortase"/>
    <property type="match status" value="1"/>
</dbReference>
<evidence type="ECO:0000256" key="1">
    <source>
        <dbReference type="ARBA" id="ARBA00022801"/>
    </source>
</evidence>
<dbReference type="GO" id="GO:0016787">
    <property type="term" value="F:hydrolase activity"/>
    <property type="evidence" value="ECO:0007669"/>
    <property type="project" value="UniProtKB-KW"/>
</dbReference>
<dbReference type="AlphaFoldDB" id="A0A3D8PWP6"/>
<dbReference type="InterPro" id="IPR005754">
    <property type="entry name" value="Sortase"/>
</dbReference>
<name>A0A3D8PWP6_9BACI</name>
<comment type="caution">
    <text evidence="4">The sequence shown here is derived from an EMBL/GenBank/DDBJ whole genome shotgun (WGS) entry which is preliminary data.</text>
</comment>
<dbReference type="EMBL" id="PIOD01000006">
    <property type="protein sequence ID" value="RDW19967.1"/>
    <property type="molecule type" value="Genomic_DNA"/>
</dbReference>
<dbReference type="InterPro" id="IPR053525">
    <property type="entry name" value="Sortase_D"/>
</dbReference>
<feature type="compositionally biased region" description="Acidic residues" evidence="3">
    <location>
        <begin position="45"/>
        <end position="57"/>
    </location>
</feature>